<evidence type="ECO:0000313" key="3">
    <source>
        <dbReference type="EMBL" id="OAA26593.1"/>
    </source>
</evidence>
<evidence type="ECO:0000256" key="1">
    <source>
        <dbReference type="RuleBase" id="RU003513"/>
    </source>
</evidence>
<sequence length="356" mass="39842">MKILSVVGARPQFIKEAVVGEQLRRYGAHEILVHTGQHYDVNMSDVFFRYLELKKPDYNLSVGSGTHAYQTGMSMIRIEEVAIKEKPDIIVVYGDTNATVAGALVGAKLKIPVAHVEAGLRQKPKDMPEEINRVVTDHTSKFLFCPTKKAIDNLKLEGISKGVYFAGDVMYDLFLRLKDSIDDQKVLEKYGLQRESYILTTVHRDFNTDNEERLRNILTALGEISYVIPVVFPMHPRTKKVINQKNLWNLLGKTRVIDPVPYHELVALLANSLKVVTDSGGVQKEAYFAGVSAIVLMPDTGWIELIEHGWNVLVDADKDHLIEKALNHVPPSSMPKELYGDGKAGVKIARILVGED</sequence>
<evidence type="ECO:0000313" key="4">
    <source>
        <dbReference type="Proteomes" id="UP000077339"/>
    </source>
</evidence>
<dbReference type="Gene3D" id="3.40.50.2000">
    <property type="entry name" value="Glycogen Phosphorylase B"/>
    <property type="match status" value="2"/>
</dbReference>
<dbReference type="RefSeq" id="WP_068349206.1">
    <property type="nucleotide sequence ID" value="NZ_JFHK01000033.1"/>
</dbReference>
<comment type="caution">
    <text evidence="3">The sequence shown here is derived from an EMBL/GenBank/DDBJ whole genome shotgun (WGS) entry which is preliminary data.</text>
</comment>
<keyword evidence="4" id="KW-1185">Reference proteome</keyword>
<dbReference type="NCBIfam" id="TIGR00236">
    <property type="entry name" value="wecB"/>
    <property type="match status" value="1"/>
</dbReference>
<dbReference type="GO" id="GO:0016853">
    <property type="term" value="F:isomerase activity"/>
    <property type="evidence" value="ECO:0007669"/>
    <property type="project" value="UniProtKB-KW"/>
</dbReference>
<reference evidence="3 4" key="1">
    <citation type="submission" date="2014-02" db="EMBL/GenBank/DDBJ databases">
        <title>Kosmotoga genome sequencing.</title>
        <authorList>
            <person name="Pollo S.M."/>
            <person name="Charchuk R."/>
            <person name="Nesbo C.L."/>
        </authorList>
    </citation>
    <scope>NUCLEOTIDE SEQUENCE [LARGE SCALE GENOMIC DNA]</scope>
    <source>
        <strain evidence="3 4">S304</strain>
    </source>
</reference>
<dbReference type="STRING" id="1453497.AT15_06445"/>
<name>A0A176JTL2_9BACT</name>
<accession>A0A176JTL2</accession>
<comment type="similarity">
    <text evidence="1">Belongs to the UDP-N-acetylglucosamine 2-epimerase family.</text>
</comment>
<organism evidence="3 4">
    <name type="scientific">Kosmotoga arenicorallina S304</name>
    <dbReference type="NCBI Taxonomy" id="1453497"/>
    <lineage>
        <taxon>Bacteria</taxon>
        <taxon>Thermotogati</taxon>
        <taxon>Thermotogota</taxon>
        <taxon>Thermotogae</taxon>
        <taxon>Kosmotogales</taxon>
        <taxon>Kosmotogaceae</taxon>
        <taxon>Kosmotoga</taxon>
    </lineage>
</organism>
<gene>
    <name evidence="3" type="ORF">AT15_06445</name>
</gene>
<dbReference type="AlphaFoldDB" id="A0A176JTL2"/>
<dbReference type="InterPro" id="IPR003331">
    <property type="entry name" value="UDP_GlcNAc_Epimerase_2_dom"/>
</dbReference>
<dbReference type="Proteomes" id="UP000077339">
    <property type="component" value="Unassembled WGS sequence"/>
</dbReference>
<dbReference type="InterPro" id="IPR029767">
    <property type="entry name" value="WecB-like"/>
</dbReference>
<proteinExistence type="inferred from homology"/>
<dbReference type="EMBL" id="JFHK01000033">
    <property type="protein sequence ID" value="OAA26593.1"/>
    <property type="molecule type" value="Genomic_DNA"/>
</dbReference>
<dbReference type="SUPFAM" id="SSF53756">
    <property type="entry name" value="UDP-Glycosyltransferase/glycogen phosphorylase"/>
    <property type="match status" value="1"/>
</dbReference>
<dbReference type="Pfam" id="PF02350">
    <property type="entry name" value="Epimerase_2"/>
    <property type="match status" value="1"/>
</dbReference>
<dbReference type="CDD" id="cd03786">
    <property type="entry name" value="GTB_UDP-GlcNAc_2-Epimerase"/>
    <property type="match status" value="1"/>
</dbReference>
<feature type="domain" description="UDP-N-acetylglucosamine 2-epimerase" evidence="2">
    <location>
        <begin position="27"/>
        <end position="352"/>
    </location>
</feature>
<protein>
    <submittedName>
        <fullName evidence="3">UDP-N-acetylglucosamine 2-epimerase</fullName>
    </submittedName>
</protein>
<dbReference type="PANTHER" id="PTHR43174">
    <property type="entry name" value="UDP-N-ACETYLGLUCOSAMINE 2-EPIMERASE"/>
    <property type="match status" value="1"/>
</dbReference>
<keyword evidence="1" id="KW-0413">Isomerase</keyword>
<dbReference type="OrthoDB" id="9803238at2"/>
<dbReference type="PANTHER" id="PTHR43174:SF1">
    <property type="entry name" value="UDP-N-ACETYLGLUCOSAMINE 2-EPIMERASE"/>
    <property type="match status" value="1"/>
</dbReference>
<dbReference type="PATRIC" id="fig|1453497.3.peg.1288"/>
<evidence type="ECO:0000259" key="2">
    <source>
        <dbReference type="Pfam" id="PF02350"/>
    </source>
</evidence>